<dbReference type="STRING" id="571913.VV02_07065"/>
<dbReference type="Proteomes" id="UP000066480">
    <property type="component" value="Chromosome"/>
</dbReference>
<dbReference type="KEGG" id="lmoi:VV02_07065"/>
<dbReference type="Pfam" id="PF01872">
    <property type="entry name" value="RibD_C"/>
    <property type="match status" value="1"/>
</dbReference>
<protein>
    <recommendedName>
        <fullName evidence="1">Bacterial bifunctional deaminase-reductase C-terminal domain-containing protein</fullName>
    </recommendedName>
</protein>
<evidence type="ECO:0000313" key="2">
    <source>
        <dbReference type="EMBL" id="AKU15668.1"/>
    </source>
</evidence>
<sequence>MSTVSAGFSVSLDGFVADEKDDISALYGWMVGAVQQDTELDDMEYTDQGKDANEARSAAFGAIVSGRRTFDLAKGWGGQHPLGVPVVILTHEVPTEWANDGKPFTFVTGGVAEAVAKAKEIAGDDTVAVCGPDVMRQCLEEGLLDEIGVDLVPTLLGKGVPFFAGEGPVQLEKVSADDADGVTHLRYRVVR</sequence>
<evidence type="ECO:0000313" key="3">
    <source>
        <dbReference type="Proteomes" id="UP000066480"/>
    </source>
</evidence>
<dbReference type="InterPro" id="IPR024072">
    <property type="entry name" value="DHFR-like_dom_sf"/>
</dbReference>
<dbReference type="InterPro" id="IPR002734">
    <property type="entry name" value="RibDG_C"/>
</dbReference>
<dbReference type="PATRIC" id="fig|571913.6.peg.1439"/>
<dbReference type="Gene3D" id="3.40.430.10">
    <property type="entry name" value="Dihydrofolate Reductase, subunit A"/>
    <property type="match status" value="1"/>
</dbReference>
<feature type="domain" description="Bacterial bifunctional deaminase-reductase C-terminal" evidence="1">
    <location>
        <begin position="4"/>
        <end position="176"/>
    </location>
</feature>
<proteinExistence type="predicted"/>
<gene>
    <name evidence="2" type="ORF">VV02_07065</name>
</gene>
<dbReference type="AlphaFoldDB" id="A0A0K1JGE9"/>
<keyword evidence="3" id="KW-1185">Reference proteome</keyword>
<accession>A0A0K1JGE9</accession>
<organism evidence="2 3">
    <name type="scientific">Luteipulveratus mongoliensis</name>
    <dbReference type="NCBI Taxonomy" id="571913"/>
    <lineage>
        <taxon>Bacteria</taxon>
        <taxon>Bacillati</taxon>
        <taxon>Actinomycetota</taxon>
        <taxon>Actinomycetes</taxon>
        <taxon>Micrococcales</taxon>
        <taxon>Dermacoccaceae</taxon>
        <taxon>Luteipulveratus</taxon>
    </lineage>
</organism>
<reference evidence="2 3" key="1">
    <citation type="submission" date="2015-03" db="EMBL/GenBank/DDBJ databases">
        <title>Luteipulveratus halotolerans sp. nov., a novel actinobacterium (Dermacoccaceae) from Sarawak, Malaysia.</title>
        <authorList>
            <person name="Juboi H."/>
            <person name="Basik A."/>
            <person name="Shamsul S.S."/>
            <person name="Arnold P."/>
            <person name="Schmitt E.K."/>
            <person name="Sanglier J.-J."/>
            <person name="Yeo T."/>
        </authorList>
    </citation>
    <scope>NUCLEOTIDE SEQUENCE [LARGE SCALE GENOMIC DNA]</scope>
    <source>
        <strain evidence="2 3">MN07-A0370</strain>
    </source>
</reference>
<dbReference type="RefSeq" id="WP_052590688.1">
    <property type="nucleotide sequence ID" value="NZ_CP011112.1"/>
</dbReference>
<dbReference type="GO" id="GO:0008703">
    <property type="term" value="F:5-amino-6-(5-phosphoribosylamino)uracil reductase activity"/>
    <property type="evidence" value="ECO:0007669"/>
    <property type="project" value="InterPro"/>
</dbReference>
<dbReference type="EMBL" id="CP011112">
    <property type="protein sequence ID" value="AKU15668.1"/>
    <property type="molecule type" value="Genomic_DNA"/>
</dbReference>
<dbReference type="GO" id="GO:0009231">
    <property type="term" value="P:riboflavin biosynthetic process"/>
    <property type="evidence" value="ECO:0007669"/>
    <property type="project" value="InterPro"/>
</dbReference>
<name>A0A0K1JGE9_9MICO</name>
<evidence type="ECO:0000259" key="1">
    <source>
        <dbReference type="Pfam" id="PF01872"/>
    </source>
</evidence>
<dbReference type="SUPFAM" id="SSF53597">
    <property type="entry name" value="Dihydrofolate reductase-like"/>
    <property type="match status" value="1"/>
</dbReference>
<dbReference type="OrthoDB" id="3820697at2"/>